<dbReference type="PANTHER" id="PTHR31424">
    <property type="entry name" value="PROTEIN CBG23806"/>
    <property type="match status" value="1"/>
</dbReference>
<dbReference type="PANTHER" id="PTHR31424:SF3">
    <property type="entry name" value="RING-TYPE DOMAIN-CONTAINING PROTEIN"/>
    <property type="match status" value="1"/>
</dbReference>
<protein>
    <submittedName>
        <fullName evidence="2">Uncharacterized protein LOC106013308</fullName>
    </submittedName>
</protein>
<keyword evidence="1" id="KW-1185">Reference proteome</keyword>
<reference evidence="2" key="1">
    <citation type="submission" date="2025-08" db="UniProtKB">
        <authorList>
            <consortium name="RefSeq"/>
        </authorList>
    </citation>
    <scope>IDENTIFICATION</scope>
</reference>
<sequence>MPRREMHSSRTAGPFEQRQLSDLHADHAAFIQSHGGDKKEAARYNNCLHKPLLDIPLDHVAPPYLHILLGVVLKHHKLLEEAAHKIDLKIVNDRDETLTDLGKSVKQYGSQWKVLKETQEKLVHLRSCLVFCEHADDTAKYRKKLEETEYILSSVTYQDLTLRTGPVASSLDSILSHHRITPQAYHSRSFIGNHCHKYLVSKVFQLLTEESVSQTRACTLNPFITDEAHQVQLIFNSLNQAFCDVHQAVSHTRPVTLGELPSIKASIDNYMTLYRRCFPNKTIPKQHILEHHCISWMEKHKFGLGLLGEQGTEASHQQIAKLEKRACGINNVTKKLEFILKTQLLQVAPVLQSTDST</sequence>
<dbReference type="Proteomes" id="UP000694888">
    <property type="component" value="Unplaced"/>
</dbReference>
<name>A0ABM1AAR8_APLCA</name>
<organism evidence="1 2">
    <name type="scientific">Aplysia californica</name>
    <name type="common">California sea hare</name>
    <dbReference type="NCBI Taxonomy" id="6500"/>
    <lineage>
        <taxon>Eukaryota</taxon>
        <taxon>Metazoa</taxon>
        <taxon>Spiralia</taxon>
        <taxon>Lophotrochozoa</taxon>
        <taxon>Mollusca</taxon>
        <taxon>Gastropoda</taxon>
        <taxon>Heterobranchia</taxon>
        <taxon>Euthyneura</taxon>
        <taxon>Tectipleura</taxon>
        <taxon>Aplysiida</taxon>
        <taxon>Aplysioidea</taxon>
        <taxon>Aplysiidae</taxon>
        <taxon>Aplysia</taxon>
    </lineage>
</organism>
<accession>A0ABM1AAR8</accession>
<dbReference type="RefSeq" id="XP_012944118.1">
    <property type="nucleotide sequence ID" value="XM_013088664.2"/>
</dbReference>
<evidence type="ECO:0000313" key="2">
    <source>
        <dbReference type="RefSeq" id="XP_012944118.1"/>
    </source>
</evidence>
<gene>
    <name evidence="2" type="primary">LOC106013308</name>
</gene>
<dbReference type="GeneID" id="106013308"/>
<evidence type="ECO:0000313" key="1">
    <source>
        <dbReference type="Proteomes" id="UP000694888"/>
    </source>
</evidence>
<proteinExistence type="predicted"/>